<dbReference type="InterPro" id="IPR014004">
    <property type="entry name" value="Transpt-assoc_nodulatn_dom_bac"/>
</dbReference>
<dbReference type="GO" id="GO:0042597">
    <property type="term" value="C:periplasmic space"/>
    <property type="evidence" value="ECO:0007669"/>
    <property type="project" value="UniProtKB-SubCell"/>
</dbReference>
<dbReference type="InterPro" id="IPR051686">
    <property type="entry name" value="Lipoprotein_DolP"/>
</dbReference>
<evidence type="ECO:0000256" key="1">
    <source>
        <dbReference type="ARBA" id="ARBA00004418"/>
    </source>
</evidence>
<name>A0A1I4JNH7_9BURK</name>
<comment type="subcellular location">
    <subcellularLocation>
        <location evidence="1">Periplasm</location>
    </subcellularLocation>
</comment>
<keyword evidence="4" id="KW-0574">Periplasm</keyword>
<keyword evidence="3" id="KW-0677">Repeat</keyword>
<dbReference type="AlphaFoldDB" id="A0A1I4JNH7"/>
<evidence type="ECO:0000313" key="9">
    <source>
        <dbReference type="Proteomes" id="UP000199470"/>
    </source>
</evidence>
<keyword evidence="9" id="KW-1185">Reference proteome</keyword>
<dbReference type="SMART" id="SM00749">
    <property type="entry name" value="BON"/>
    <property type="match status" value="1"/>
</dbReference>
<evidence type="ECO:0000256" key="6">
    <source>
        <dbReference type="SAM" id="SignalP"/>
    </source>
</evidence>
<gene>
    <name evidence="8" type="ORF">SAMN02982985_01111</name>
</gene>
<feature type="domain" description="BON" evidence="7">
    <location>
        <begin position="172"/>
        <end position="240"/>
    </location>
</feature>
<accession>A0A1I4JNH7</accession>
<dbReference type="PROSITE" id="PS50914">
    <property type="entry name" value="BON"/>
    <property type="match status" value="1"/>
</dbReference>
<dbReference type="PANTHER" id="PTHR34606:SF16">
    <property type="entry name" value="BON DOMAIN-CONTAINING PROTEIN"/>
    <property type="match status" value="1"/>
</dbReference>
<feature type="chain" id="PRO_5011722272" description="Osmotically-inducible protein Y" evidence="6">
    <location>
        <begin position="25"/>
        <end position="240"/>
    </location>
</feature>
<evidence type="ECO:0000313" key="8">
    <source>
        <dbReference type="EMBL" id="SFL67851.1"/>
    </source>
</evidence>
<proteinExistence type="predicted"/>
<reference evidence="8 9" key="1">
    <citation type="submission" date="2016-10" db="EMBL/GenBank/DDBJ databases">
        <authorList>
            <person name="de Groot N.N."/>
        </authorList>
    </citation>
    <scope>NUCLEOTIDE SEQUENCE [LARGE SCALE GENOMIC DNA]</scope>
    <source>
        <strain evidence="8 9">ATCC 43154</strain>
    </source>
</reference>
<dbReference type="PANTHER" id="PTHR34606">
    <property type="entry name" value="BON DOMAIN-CONTAINING PROTEIN"/>
    <property type="match status" value="1"/>
</dbReference>
<sequence>MNKLLLLALAGATSVSFMASPAMAQTRDTAAYKQASNKAADDYKMTKAKCDQQSGNAKDLCVQEAKAARARADADAVAQFKNDKKDVQKSRIAVADADYDVAKAKCADMGDSKGNCMREAKVTHTAAVNDAKAEQRAATTAQANADCDRLSGSDKAACVARGKSASAGEAVADTVITTKVKADLIKEPDLKAMDVHVETVNGVVMLSGFVPSQAEADKAVQLARGVKGVTEVQNGLQIKK</sequence>
<dbReference type="Pfam" id="PF04972">
    <property type="entry name" value="BON"/>
    <property type="match status" value="1"/>
</dbReference>
<dbReference type="Proteomes" id="UP000199470">
    <property type="component" value="Unassembled WGS sequence"/>
</dbReference>
<dbReference type="OrthoDB" id="8560732at2"/>
<dbReference type="InterPro" id="IPR007055">
    <property type="entry name" value="BON_dom"/>
</dbReference>
<dbReference type="RefSeq" id="WP_093384777.1">
    <property type="nucleotide sequence ID" value="NZ_FOTW01000006.1"/>
</dbReference>
<evidence type="ECO:0000259" key="7">
    <source>
        <dbReference type="PROSITE" id="PS50914"/>
    </source>
</evidence>
<evidence type="ECO:0000256" key="3">
    <source>
        <dbReference type="ARBA" id="ARBA00022737"/>
    </source>
</evidence>
<protein>
    <recommendedName>
        <fullName evidence="5">Osmotically-inducible protein Y</fullName>
    </recommendedName>
</protein>
<evidence type="ECO:0000256" key="5">
    <source>
        <dbReference type="ARBA" id="ARBA00070588"/>
    </source>
</evidence>
<dbReference type="EMBL" id="FOTW01000006">
    <property type="protein sequence ID" value="SFL67851.1"/>
    <property type="molecule type" value="Genomic_DNA"/>
</dbReference>
<dbReference type="FunFam" id="3.30.1340.30:FF:000001">
    <property type="entry name" value="Molecular chaperone OsmY"/>
    <property type="match status" value="1"/>
</dbReference>
<feature type="signal peptide" evidence="6">
    <location>
        <begin position="1"/>
        <end position="24"/>
    </location>
</feature>
<keyword evidence="8" id="KW-0449">Lipoprotein</keyword>
<evidence type="ECO:0000256" key="4">
    <source>
        <dbReference type="ARBA" id="ARBA00022764"/>
    </source>
</evidence>
<dbReference type="STRING" id="758825.SAMN02982985_01111"/>
<evidence type="ECO:0000256" key="2">
    <source>
        <dbReference type="ARBA" id="ARBA00022729"/>
    </source>
</evidence>
<dbReference type="Gene3D" id="3.30.1340.30">
    <property type="match status" value="1"/>
</dbReference>
<keyword evidence="2 6" id="KW-0732">Signal</keyword>
<organism evidence="8 9">
    <name type="scientific">Rugamonas rubra</name>
    <dbReference type="NCBI Taxonomy" id="758825"/>
    <lineage>
        <taxon>Bacteria</taxon>
        <taxon>Pseudomonadati</taxon>
        <taxon>Pseudomonadota</taxon>
        <taxon>Betaproteobacteria</taxon>
        <taxon>Burkholderiales</taxon>
        <taxon>Oxalobacteraceae</taxon>
        <taxon>Telluria group</taxon>
        <taxon>Rugamonas</taxon>
    </lineage>
</organism>